<dbReference type="NCBIfam" id="NF006830">
    <property type="entry name" value="PRK09355.1"/>
    <property type="match status" value="1"/>
</dbReference>
<evidence type="ECO:0000256" key="12">
    <source>
        <dbReference type="ARBA" id="ARBA00053468"/>
    </source>
</evidence>
<comment type="pathway">
    <text evidence="3">Cofactor biosynthesis; thiamine diphosphate biosynthesis; 4-methyl-5-(2-phosphoethyl)-thiazole from 5-(2-hydroxyethyl)-4-methylthiazole: step 1/1.</text>
</comment>
<dbReference type="AlphaFoldDB" id="A0AAV8EGL0"/>
<keyword evidence="6" id="KW-0479">Metal-binding</keyword>
<evidence type="ECO:0000256" key="3">
    <source>
        <dbReference type="ARBA" id="ARBA00004868"/>
    </source>
</evidence>
<evidence type="ECO:0000256" key="16">
    <source>
        <dbReference type="SAM" id="MobiDB-lite"/>
    </source>
</evidence>
<comment type="catalytic activity">
    <reaction evidence="1">
        <text>5-(2-hydroxyethyl)-4-methylthiazole + ATP = 4-methyl-5-(2-phosphooxyethyl)-thiazole + ADP + H(+)</text>
        <dbReference type="Rhea" id="RHEA:24212"/>
        <dbReference type="ChEBI" id="CHEBI:15378"/>
        <dbReference type="ChEBI" id="CHEBI:17957"/>
        <dbReference type="ChEBI" id="CHEBI:30616"/>
        <dbReference type="ChEBI" id="CHEBI:58296"/>
        <dbReference type="ChEBI" id="CHEBI:456216"/>
        <dbReference type="EC" id="2.7.1.50"/>
    </reaction>
</comment>
<keyword evidence="5" id="KW-0808">Transferase</keyword>
<name>A0AAV8EGL0_9POAL</name>
<evidence type="ECO:0000256" key="1">
    <source>
        <dbReference type="ARBA" id="ARBA00001771"/>
    </source>
</evidence>
<evidence type="ECO:0000313" key="18">
    <source>
        <dbReference type="EMBL" id="KAJ4778156.1"/>
    </source>
</evidence>
<dbReference type="Gene3D" id="3.40.1190.20">
    <property type="match status" value="1"/>
</dbReference>
<evidence type="ECO:0000256" key="6">
    <source>
        <dbReference type="ARBA" id="ARBA00022723"/>
    </source>
</evidence>
<dbReference type="EMBL" id="JAMFTS010000003">
    <property type="protein sequence ID" value="KAJ4773590.1"/>
    <property type="molecule type" value="Genomic_DNA"/>
</dbReference>
<dbReference type="EC" id="2.7.1.50" evidence="4"/>
<evidence type="ECO:0000256" key="8">
    <source>
        <dbReference type="ARBA" id="ARBA00022777"/>
    </source>
</evidence>
<comment type="cofactor">
    <cofactor evidence="2">
        <name>Mg(2+)</name>
        <dbReference type="ChEBI" id="CHEBI:18420"/>
    </cofactor>
</comment>
<comment type="similarity">
    <text evidence="13">Belongs to the Thz kinase family.</text>
</comment>
<evidence type="ECO:0000313" key="17">
    <source>
        <dbReference type="EMBL" id="KAJ4773590.1"/>
    </source>
</evidence>
<keyword evidence="8 18" id="KW-0418">Kinase</keyword>
<accession>A0AAV8EGL0</accession>
<keyword evidence="11" id="KW-0784">Thiamine biosynthesis</keyword>
<evidence type="ECO:0000256" key="13">
    <source>
        <dbReference type="ARBA" id="ARBA00061710"/>
    </source>
</evidence>
<evidence type="ECO:0000256" key="7">
    <source>
        <dbReference type="ARBA" id="ARBA00022741"/>
    </source>
</evidence>
<dbReference type="PRINTS" id="PR01099">
    <property type="entry name" value="HYETHTZKNASE"/>
</dbReference>
<evidence type="ECO:0000256" key="2">
    <source>
        <dbReference type="ARBA" id="ARBA00001946"/>
    </source>
</evidence>
<dbReference type="Pfam" id="PF02110">
    <property type="entry name" value="HK"/>
    <property type="match status" value="1"/>
</dbReference>
<dbReference type="PIRSF" id="PIRSF000513">
    <property type="entry name" value="Thz_kinase"/>
    <property type="match status" value="1"/>
</dbReference>
<dbReference type="HAMAP" id="MF_00228">
    <property type="entry name" value="Thz_kinase"/>
    <property type="match status" value="1"/>
</dbReference>
<evidence type="ECO:0000256" key="11">
    <source>
        <dbReference type="ARBA" id="ARBA00022977"/>
    </source>
</evidence>
<keyword evidence="10" id="KW-0460">Magnesium</keyword>
<evidence type="ECO:0000313" key="19">
    <source>
        <dbReference type="Proteomes" id="UP001140206"/>
    </source>
</evidence>
<evidence type="ECO:0000256" key="9">
    <source>
        <dbReference type="ARBA" id="ARBA00022840"/>
    </source>
</evidence>
<proteinExistence type="inferred from homology"/>
<dbReference type="Proteomes" id="UP001140206">
    <property type="component" value="Chromosome 3"/>
</dbReference>
<keyword evidence="9" id="KW-0067">ATP-binding</keyword>
<evidence type="ECO:0000256" key="14">
    <source>
        <dbReference type="ARBA" id="ARBA00073007"/>
    </source>
</evidence>
<dbReference type="EMBL" id="JAMFTS010000003">
    <property type="protein sequence ID" value="KAJ4778156.1"/>
    <property type="molecule type" value="Genomic_DNA"/>
</dbReference>
<evidence type="ECO:0000256" key="5">
    <source>
        <dbReference type="ARBA" id="ARBA00022679"/>
    </source>
</evidence>
<evidence type="ECO:0000256" key="4">
    <source>
        <dbReference type="ARBA" id="ARBA00012129"/>
    </source>
</evidence>
<comment type="caution">
    <text evidence="18">The sequence shown here is derived from an EMBL/GenBank/DDBJ whole genome shotgun (WGS) entry which is preliminary data.</text>
</comment>
<dbReference type="SUPFAM" id="SSF53613">
    <property type="entry name" value="Ribokinase-like"/>
    <property type="match status" value="1"/>
</dbReference>
<comment type="function">
    <text evidence="12">Thiazole kinase involved in thiamine salvage pathway.</text>
</comment>
<keyword evidence="7" id="KW-0547">Nucleotide-binding</keyword>
<dbReference type="CDD" id="cd01170">
    <property type="entry name" value="THZ_kinase"/>
    <property type="match status" value="1"/>
</dbReference>
<dbReference type="InterPro" id="IPR029056">
    <property type="entry name" value="Ribokinase-like"/>
</dbReference>
<feature type="region of interest" description="Disordered" evidence="16">
    <location>
        <begin position="1"/>
        <end position="26"/>
    </location>
</feature>
<dbReference type="GO" id="GO:0000287">
    <property type="term" value="F:magnesium ion binding"/>
    <property type="evidence" value="ECO:0007669"/>
    <property type="project" value="InterPro"/>
</dbReference>
<keyword evidence="19" id="KW-1185">Reference proteome</keyword>
<dbReference type="GO" id="GO:0036172">
    <property type="term" value="P:thiamine salvage"/>
    <property type="evidence" value="ECO:0007669"/>
    <property type="project" value="UniProtKB-ARBA"/>
</dbReference>
<dbReference type="InterPro" id="IPR000417">
    <property type="entry name" value="Hyethyz_kinase"/>
</dbReference>
<dbReference type="GO" id="GO:0005524">
    <property type="term" value="F:ATP binding"/>
    <property type="evidence" value="ECO:0007669"/>
    <property type="project" value="UniProtKB-KW"/>
</dbReference>
<dbReference type="GO" id="GO:0004417">
    <property type="term" value="F:hydroxyethylthiazole kinase activity"/>
    <property type="evidence" value="ECO:0007669"/>
    <property type="project" value="UniProtKB-EC"/>
</dbReference>
<evidence type="ECO:0000256" key="10">
    <source>
        <dbReference type="ARBA" id="ARBA00022842"/>
    </source>
</evidence>
<protein>
    <recommendedName>
        <fullName evidence="14">Hydroxyethylthiazole kinase</fullName>
        <ecNumber evidence="4">2.7.1.50</ecNumber>
    </recommendedName>
    <alternativeName>
        <fullName evidence="15">4-methyl-5-beta-hydroxyethylthiazole kinase</fullName>
    </alternativeName>
</protein>
<organism evidence="18 19">
    <name type="scientific">Rhynchospora pubera</name>
    <dbReference type="NCBI Taxonomy" id="906938"/>
    <lineage>
        <taxon>Eukaryota</taxon>
        <taxon>Viridiplantae</taxon>
        <taxon>Streptophyta</taxon>
        <taxon>Embryophyta</taxon>
        <taxon>Tracheophyta</taxon>
        <taxon>Spermatophyta</taxon>
        <taxon>Magnoliopsida</taxon>
        <taxon>Liliopsida</taxon>
        <taxon>Poales</taxon>
        <taxon>Cyperaceae</taxon>
        <taxon>Cyperoideae</taxon>
        <taxon>Rhynchosporeae</taxon>
        <taxon>Rhynchospora</taxon>
    </lineage>
</organism>
<dbReference type="FunFam" id="3.40.1190.20:FF:000015">
    <property type="entry name" value="Hydroxyethylthiazole kinase"/>
    <property type="match status" value="1"/>
</dbReference>
<reference evidence="18" key="1">
    <citation type="submission" date="2022-08" db="EMBL/GenBank/DDBJ databases">
        <authorList>
            <person name="Marques A."/>
        </authorList>
    </citation>
    <scope>NUCLEOTIDE SEQUENCE</scope>
    <source>
        <strain evidence="18">RhyPub2mFocal</strain>
        <tissue evidence="18">Leaves</tissue>
    </source>
</reference>
<evidence type="ECO:0000256" key="15">
    <source>
        <dbReference type="ARBA" id="ARBA00075066"/>
    </source>
</evidence>
<gene>
    <name evidence="17" type="ORF">LUZ62_057847</name>
    <name evidence="18" type="ORF">LUZ62_062413</name>
</gene>
<sequence>MEEQEATVRNINPNPASPSDEAGPPDASSIWARMAWTHLDAVRRRAPLVQCITNLVSMDIAANVLLASGASPAMIHSINEIQDFTPKADALYINIGTLSAEWVPAMQAAAKAALEANRPWVLDPVAVSASSYRMEACLELVKLRPTVIRGNASEILALSSACRISGAKGVDSAHESIDALDAAKSLAKSSNAIVAVSGAVDFVTDGDRVISCSNGVSMMQKITATGCAVTALIAAFVAIDPWNALKATASALAVFGLTGELGMEMASGPASLRMHMVDWLYRLNESTVATRARLSERS</sequence>